<comment type="subcellular location">
    <subcellularLocation>
        <location evidence="1">Vacuole membrane</location>
        <topology evidence="1">Multi-pass membrane protein</topology>
    </subcellularLocation>
</comment>
<evidence type="ECO:0000256" key="4">
    <source>
        <dbReference type="ARBA" id="ARBA00022737"/>
    </source>
</evidence>
<feature type="domain" description="ABC transmembrane type-1" evidence="11">
    <location>
        <begin position="752"/>
        <end position="975"/>
    </location>
</feature>
<dbReference type="GO" id="GO:0005774">
    <property type="term" value="C:vacuolar membrane"/>
    <property type="evidence" value="ECO:0007669"/>
    <property type="project" value="UniProtKB-SubCell"/>
</dbReference>
<dbReference type="SMART" id="SM00382">
    <property type="entry name" value="AAA"/>
    <property type="match status" value="2"/>
</dbReference>
<feature type="transmembrane region" description="Helical" evidence="9">
    <location>
        <begin position="34"/>
        <end position="56"/>
    </location>
</feature>
<keyword evidence="2" id="KW-0813">Transport</keyword>
<evidence type="ECO:0000256" key="1">
    <source>
        <dbReference type="ARBA" id="ARBA00004128"/>
    </source>
</evidence>
<dbReference type="FunFam" id="3.40.50.300:FF:000163">
    <property type="entry name" value="Multidrug resistance-associated protein member 4"/>
    <property type="match status" value="1"/>
</dbReference>
<keyword evidence="13" id="KW-1185">Reference proteome</keyword>
<dbReference type="GO" id="GO:0005524">
    <property type="term" value="F:ATP binding"/>
    <property type="evidence" value="ECO:0007669"/>
    <property type="project" value="UniProtKB-KW"/>
</dbReference>
<keyword evidence="4" id="KW-0677">Repeat</keyword>
<dbReference type="GO" id="GO:0016887">
    <property type="term" value="F:ATP hydrolysis activity"/>
    <property type="evidence" value="ECO:0007669"/>
    <property type="project" value="InterPro"/>
</dbReference>
<evidence type="ECO:0000256" key="3">
    <source>
        <dbReference type="ARBA" id="ARBA00022692"/>
    </source>
</evidence>
<dbReference type="InterPro" id="IPR050173">
    <property type="entry name" value="ABC_transporter_C-like"/>
</dbReference>
<comment type="caution">
    <text evidence="12">The sequence shown here is derived from an EMBL/GenBank/DDBJ whole genome shotgun (WGS) entry which is preliminary data.</text>
</comment>
<dbReference type="PROSITE" id="PS50929">
    <property type="entry name" value="ABC_TM1F"/>
    <property type="match status" value="2"/>
</dbReference>
<dbReference type="InterPro" id="IPR003439">
    <property type="entry name" value="ABC_transporter-like_ATP-bd"/>
</dbReference>
<evidence type="ECO:0000256" key="6">
    <source>
        <dbReference type="ARBA" id="ARBA00022840"/>
    </source>
</evidence>
<organism evidence="12 13">
    <name type="scientific">Rhipicephalus microplus</name>
    <name type="common">Cattle tick</name>
    <name type="synonym">Boophilus microplus</name>
    <dbReference type="NCBI Taxonomy" id="6941"/>
    <lineage>
        <taxon>Eukaryota</taxon>
        <taxon>Metazoa</taxon>
        <taxon>Ecdysozoa</taxon>
        <taxon>Arthropoda</taxon>
        <taxon>Chelicerata</taxon>
        <taxon>Arachnida</taxon>
        <taxon>Acari</taxon>
        <taxon>Parasitiformes</taxon>
        <taxon>Ixodida</taxon>
        <taxon>Ixodoidea</taxon>
        <taxon>Ixodidae</taxon>
        <taxon>Rhipicephalinae</taxon>
        <taxon>Rhipicephalus</taxon>
        <taxon>Boophilus</taxon>
    </lineage>
</organism>
<evidence type="ECO:0000313" key="12">
    <source>
        <dbReference type="EMBL" id="KAH8031653.1"/>
    </source>
</evidence>
<feature type="transmembrane region" description="Helical" evidence="9">
    <location>
        <begin position="68"/>
        <end position="86"/>
    </location>
</feature>
<dbReference type="InterPro" id="IPR003593">
    <property type="entry name" value="AAA+_ATPase"/>
</dbReference>
<dbReference type="SUPFAM" id="SSF52540">
    <property type="entry name" value="P-loop containing nucleoside triphosphate hydrolases"/>
    <property type="match status" value="2"/>
</dbReference>
<gene>
    <name evidence="12" type="ORF">HPB51_019667</name>
</gene>
<dbReference type="PANTHER" id="PTHR24223">
    <property type="entry name" value="ATP-BINDING CASSETTE SUB-FAMILY C"/>
    <property type="match status" value="1"/>
</dbReference>
<evidence type="ECO:0008006" key="14">
    <source>
        <dbReference type="Google" id="ProtNLM"/>
    </source>
</evidence>
<proteinExistence type="predicted"/>
<feature type="domain" description="ABC transporter" evidence="10">
    <location>
        <begin position="453"/>
        <end position="682"/>
    </location>
</feature>
<accession>A0A9J6EC57</accession>
<dbReference type="VEuPathDB" id="VectorBase:LOC119164869"/>
<dbReference type="Proteomes" id="UP000821866">
    <property type="component" value="Chromosome 3"/>
</dbReference>
<keyword evidence="5" id="KW-0547">Nucleotide-binding</keyword>
<feature type="domain" description="ABC transmembrane type-1" evidence="11">
    <location>
        <begin position="165"/>
        <end position="380"/>
    </location>
</feature>
<dbReference type="EMBL" id="JABSTU010000005">
    <property type="protein sequence ID" value="KAH8031653.1"/>
    <property type="molecule type" value="Genomic_DNA"/>
</dbReference>
<dbReference type="Pfam" id="PF00005">
    <property type="entry name" value="ABC_tran"/>
    <property type="match status" value="2"/>
</dbReference>
<dbReference type="Pfam" id="PF00664">
    <property type="entry name" value="ABC_membrane"/>
    <property type="match status" value="2"/>
</dbReference>
<dbReference type="Gene3D" id="1.20.1560.10">
    <property type="entry name" value="ABC transporter type 1, transmembrane domain"/>
    <property type="match status" value="2"/>
</dbReference>
<dbReference type="AlphaFoldDB" id="A0A9J6EC57"/>
<feature type="transmembrane region" description="Helical" evidence="9">
    <location>
        <begin position="275"/>
        <end position="301"/>
    </location>
</feature>
<feature type="transmembrane region" description="Helical" evidence="9">
    <location>
        <begin position="958"/>
        <end position="980"/>
    </location>
</feature>
<name>A0A9J6EC57_RHIMP</name>
<sequence length="1271" mass="138467">MDVRDNQALFLSVACLGFARGCFTLESGIREDSVLLASLLDATCDFALALSCVIAFNHNSMSRSDVILTYLLAVCTAGNFVCAGIHDHVISLRPPTVHVHQGYLNEDSVSVFSKIACLCLFPKRRRQPLSAKTFLSNVLKVLWIDILRLALCTLAYFSCIFARVPALELLIRTSGTSGRTIASLLFMVTCVGEWLISSYHMELLLFTGCRLRSLLQGIVFIKATLQSPASAQPVGYVASLLGVDCLQLCYGFYALPLPLFGTLTLPLLFWMLSKMVGVAPAVCCATWAVITILAPLVFLYAQRYFWDGHIEARDERLKFMTDLLCNIRVVKMYAWEDALQQNVLKSRKLELKSLLRVNFLAAVLDSVCSSCSTVMMIILFSTMSMLEPDRVLSPELSFSCILGAVNLFVEKLITSAFQGSLSLKRISSFCTAEEYDEEKMSRAQDYFTKTGSVSLKNCTLAWSSPARKGEEPQLKSVTLDVEPGSLVGVVGFVGSGKSSLLSAILGDMRCLEGSVTSAGRIAYVPQLPSVHNMSIRDNILYGRPMHPAYYERVLHCCQLMNDLNKIPAGDAAEVGEKGTNLSGGQKQRISLARAAYSASDIYLLDEPLCSLDPMVANGVFRDVIGQSGILRDKTSWLLLEGLIRFTPWQAPMGVALLVTAAAAQAMQQIWIKSWTDASTVDSDAVTGSRRYWIGVLVGICVANGGHCMINRKPLVVYVKSSSELKRGSVVEYVIATQRARVRFLLEPSLKCFFTVLCRLLGGLLLAATARLMSDSLHRAMLDGVLRSPVSFFDASPRGRVLNRFAADLDFVDEESFASGHQCIQGSLLTVASVAVVATQAPLVVAVTAVVAVLVASGFVAAVSRSHSSRYVDSVGLSKLLQHMTETLESLSSVRAYGVVDRFRRHFFRLSDVSLRGFSSYCACYRFTRSLMAVGGFAVVVFSLLLSTVGSTASDPSSLGLVLSSATSVPLLLMTLCLKLFSLLQMVVSFEHCIDYTELPPEVTVLFHSSVCIRIKNKLGMERIPCDLVTAGPETGLTMLKTSAKLCEKVGVVGRTGAGKSSLVLALLRILRASKGCILIDGVDIAQVPLKKLRRAITIIPQDPSLVRGTLRVNLDPTRVHSDEQLWQVLRQVHLSPLVKGHPAGLDMETADGGANLSVGQRQLVCLARALLRGSKIVLLDEATSQMDGDTDHLIQTTLREAFAKSTLIAIAHRLHTVLDYDRILVMDKGKVKEYDTPASLLSNPESAFFKMAASAGVSAQRKSHPLDATSL</sequence>
<evidence type="ECO:0000313" key="13">
    <source>
        <dbReference type="Proteomes" id="UP000821866"/>
    </source>
</evidence>
<dbReference type="PROSITE" id="PS00211">
    <property type="entry name" value="ABC_TRANSPORTER_1"/>
    <property type="match status" value="2"/>
</dbReference>
<evidence type="ECO:0000259" key="11">
    <source>
        <dbReference type="PROSITE" id="PS50929"/>
    </source>
</evidence>
<reference evidence="12" key="1">
    <citation type="journal article" date="2020" name="Cell">
        <title>Large-Scale Comparative Analyses of Tick Genomes Elucidate Their Genetic Diversity and Vector Capacities.</title>
        <authorList>
            <consortium name="Tick Genome and Microbiome Consortium (TIGMIC)"/>
            <person name="Jia N."/>
            <person name="Wang J."/>
            <person name="Shi W."/>
            <person name="Du L."/>
            <person name="Sun Y."/>
            <person name="Zhan W."/>
            <person name="Jiang J.F."/>
            <person name="Wang Q."/>
            <person name="Zhang B."/>
            <person name="Ji P."/>
            <person name="Bell-Sakyi L."/>
            <person name="Cui X.M."/>
            <person name="Yuan T.T."/>
            <person name="Jiang B.G."/>
            <person name="Yang W.F."/>
            <person name="Lam T.T."/>
            <person name="Chang Q.C."/>
            <person name="Ding S.J."/>
            <person name="Wang X.J."/>
            <person name="Zhu J.G."/>
            <person name="Ruan X.D."/>
            <person name="Zhao L."/>
            <person name="Wei J.T."/>
            <person name="Ye R.Z."/>
            <person name="Que T.C."/>
            <person name="Du C.H."/>
            <person name="Zhou Y.H."/>
            <person name="Cheng J.X."/>
            <person name="Dai P.F."/>
            <person name="Guo W.B."/>
            <person name="Han X.H."/>
            <person name="Huang E.J."/>
            <person name="Li L.F."/>
            <person name="Wei W."/>
            <person name="Gao Y.C."/>
            <person name="Liu J.Z."/>
            <person name="Shao H.Z."/>
            <person name="Wang X."/>
            <person name="Wang C.C."/>
            <person name="Yang T.C."/>
            <person name="Huo Q.B."/>
            <person name="Li W."/>
            <person name="Chen H.Y."/>
            <person name="Chen S.E."/>
            <person name="Zhou L.G."/>
            <person name="Ni X.B."/>
            <person name="Tian J.H."/>
            <person name="Sheng Y."/>
            <person name="Liu T."/>
            <person name="Pan Y.S."/>
            <person name="Xia L.Y."/>
            <person name="Li J."/>
            <person name="Zhao F."/>
            <person name="Cao W.C."/>
        </authorList>
    </citation>
    <scope>NUCLEOTIDE SEQUENCE</scope>
    <source>
        <strain evidence="12">Rmic-2018</strain>
    </source>
</reference>
<dbReference type="VEuPathDB" id="VectorBase:LOC119164871"/>
<dbReference type="GO" id="GO:0140359">
    <property type="term" value="F:ABC-type transporter activity"/>
    <property type="evidence" value="ECO:0007669"/>
    <property type="project" value="InterPro"/>
</dbReference>
<evidence type="ECO:0000256" key="2">
    <source>
        <dbReference type="ARBA" id="ARBA00022448"/>
    </source>
</evidence>
<dbReference type="PANTHER" id="PTHR24223:SF443">
    <property type="entry name" value="MULTIDRUG-RESISTANCE LIKE PROTEIN 1, ISOFORM I"/>
    <property type="match status" value="1"/>
</dbReference>
<keyword evidence="7 9" id="KW-1133">Transmembrane helix</keyword>
<feature type="transmembrane region" description="Helical" evidence="9">
    <location>
        <begin position="146"/>
        <end position="166"/>
    </location>
</feature>
<evidence type="ECO:0000256" key="5">
    <source>
        <dbReference type="ARBA" id="ARBA00022741"/>
    </source>
</evidence>
<dbReference type="InterPro" id="IPR036640">
    <property type="entry name" value="ABC1_TM_sf"/>
</dbReference>
<dbReference type="Gene3D" id="3.40.50.300">
    <property type="entry name" value="P-loop containing nucleotide triphosphate hydrolases"/>
    <property type="match status" value="2"/>
</dbReference>
<keyword evidence="6" id="KW-0067">ATP-binding</keyword>
<feature type="transmembrane region" description="Helical" evidence="9">
    <location>
        <begin position="357"/>
        <end position="384"/>
    </location>
</feature>
<keyword evidence="3 9" id="KW-0812">Transmembrane</keyword>
<dbReference type="InterPro" id="IPR017871">
    <property type="entry name" value="ABC_transporter-like_CS"/>
</dbReference>
<evidence type="ECO:0000256" key="7">
    <source>
        <dbReference type="ARBA" id="ARBA00022989"/>
    </source>
</evidence>
<reference evidence="12" key="2">
    <citation type="submission" date="2021-09" db="EMBL/GenBank/DDBJ databases">
        <authorList>
            <person name="Jia N."/>
            <person name="Wang J."/>
            <person name="Shi W."/>
            <person name="Du L."/>
            <person name="Sun Y."/>
            <person name="Zhan W."/>
            <person name="Jiang J."/>
            <person name="Wang Q."/>
            <person name="Zhang B."/>
            <person name="Ji P."/>
            <person name="Sakyi L.B."/>
            <person name="Cui X."/>
            <person name="Yuan T."/>
            <person name="Jiang B."/>
            <person name="Yang W."/>
            <person name="Lam T.T.-Y."/>
            <person name="Chang Q."/>
            <person name="Ding S."/>
            <person name="Wang X."/>
            <person name="Zhu J."/>
            <person name="Ruan X."/>
            <person name="Zhao L."/>
            <person name="Wei J."/>
            <person name="Que T."/>
            <person name="Du C."/>
            <person name="Cheng J."/>
            <person name="Dai P."/>
            <person name="Han X."/>
            <person name="Huang E."/>
            <person name="Gao Y."/>
            <person name="Liu J."/>
            <person name="Shao H."/>
            <person name="Ye R."/>
            <person name="Li L."/>
            <person name="Wei W."/>
            <person name="Wang X."/>
            <person name="Wang C."/>
            <person name="Huo Q."/>
            <person name="Li W."/>
            <person name="Guo W."/>
            <person name="Chen H."/>
            <person name="Chen S."/>
            <person name="Zhou L."/>
            <person name="Zhou L."/>
            <person name="Ni X."/>
            <person name="Tian J."/>
            <person name="Zhou Y."/>
            <person name="Sheng Y."/>
            <person name="Liu T."/>
            <person name="Pan Y."/>
            <person name="Xia L."/>
            <person name="Li J."/>
            <person name="Zhao F."/>
            <person name="Cao W."/>
        </authorList>
    </citation>
    <scope>NUCLEOTIDE SEQUENCE</scope>
    <source>
        <strain evidence="12">Rmic-2018</strain>
        <tissue evidence="12">Larvae</tissue>
    </source>
</reference>
<feature type="transmembrane region" description="Helical" evidence="9">
    <location>
        <begin position="842"/>
        <end position="862"/>
    </location>
</feature>
<protein>
    <recommendedName>
        <fullName evidence="14">Abc transporter c family member</fullName>
    </recommendedName>
</protein>
<dbReference type="InterPro" id="IPR027417">
    <property type="entry name" value="P-loop_NTPase"/>
</dbReference>
<dbReference type="PROSITE" id="PS50893">
    <property type="entry name" value="ABC_TRANSPORTER_2"/>
    <property type="match status" value="2"/>
</dbReference>
<evidence type="ECO:0000256" key="8">
    <source>
        <dbReference type="ARBA" id="ARBA00023136"/>
    </source>
</evidence>
<dbReference type="SUPFAM" id="SSF90123">
    <property type="entry name" value="ABC transporter transmembrane region"/>
    <property type="match status" value="2"/>
</dbReference>
<feature type="transmembrane region" description="Helical" evidence="9">
    <location>
        <begin position="930"/>
        <end position="952"/>
    </location>
</feature>
<dbReference type="CDD" id="cd03244">
    <property type="entry name" value="ABCC_MRP_domain2"/>
    <property type="match status" value="1"/>
</dbReference>
<evidence type="ECO:0000256" key="9">
    <source>
        <dbReference type="SAM" id="Phobius"/>
    </source>
</evidence>
<dbReference type="InterPro" id="IPR011527">
    <property type="entry name" value="ABC1_TM_dom"/>
</dbReference>
<feature type="domain" description="ABC transporter" evidence="10">
    <location>
        <begin position="1012"/>
        <end position="1253"/>
    </location>
</feature>
<evidence type="ECO:0000259" key="10">
    <source>
        <dbReference type="PROSITE" id="PS50893"/>
    </source>
</evidence>
<keyword evidence="8 9" id="KW-0472">Membrane</keyword>